<keyword evidence="5" id="KW-1133">Transmembrane helix</keyword>
<feature type="region of interest" description="Disordered" evidence="4">
    <location>
        <begin position="620"/>
        <end position="727"/>
    </location>
</feature>
<feature type="compositionally biased region" description="Polar residues" evidence="4">
    <location>
        <begin position="951"/>
        <end position="964"/>
    </location>
</feature>
<dbReference type="SUPFAM" id="SSF51695">
    <property type="entry name" value="PLC-like phosphodiesterases"/>
    <property type="match status" value="1"/>
</dbReference>
<feature type="compositionally biased region" description="Polar residues" evidence="4">
    <location>
        <begin position="757"/>
        <end position="770"/>
    </location>
</feature>
<keyword evidence="5" id="KW-0472">Membrane</keyword>
<feature type="domain" description="GP-PDE" evidence="8">
    <location>
        <begin position="1759"/>
        <end position="2062"/>
    </location>
</feature>
<dbReference type="CDD" id="cd14483">
    <property type="entry name" value="SPX_PHO81_NUC-2_like"/>
    <property type="match status" value="1"/>
</dbReference>
<evidence type="ECO:0000259" key="7">
    <source>
        <dbReference type="PROSITE" id="PS51382"/>
    </source>
</evidence>
<feature type="transmembrane region" description="Helical" evidence="5">
    <location>
        <begin position="466"/>
        <end position="488"/>
    </location>
</feature>
<feature type="compositionally biased region" description="Basic residues" evidence="4">
    <location>
        <begin position="662"/>
        <end position="673"/>
    </location>
</feature>
<sequence length="2065" mass="224248">MARLLELRALLVILGITINAVTATPNVAFPFNSQVPTVARVGAPYLFQFSASTFVPETSNFTYSISSQPAWLIMDGLTRTLSGTPDETEVGASTFTLTAADETGVVHTGCTLVVSADPAPQLEGDISKQIAATANLSSTEPPTVTVLPSTSFHFSFQPNSFIDIVQRKLYYYATLSDHTPLPSWLQFDSTSMTFSGTAPMLSAFPQSWNVNLIASDVAGFAGATASFTIAIGTQQLAFVPAAQDVNITSGTSLDFITLQKQLYGNGTPLPVSSLADATATGLPPWASFDPSTLSITGSVPSVASDASISITVTDKQGNSATTVVTLVSGTISRFHGSIGTLTAYAGQAFTYRFPHSLFSGPSMDLSVILPATATWLNFDQASHELQGTVPSQTAPTSIAATLAARTSKVGPAQKQAFIIDIREASTSAIGTIRPTGRASPTDSSTPTPLPVAVGPGWQGRMSAGTIAAIVISCVLAAVLLLVLLIFCLRRRRKDGYERQSATPVKKNLISRPIQVTDNNAITVTTELQRDVEKTGESEDWESSAQDGDQPPQIALNLPSRATSRRSRWLNRFSHISQVSSLGNGEDAIRADSNIPEWGAESAALHTPHDSFSVPAEIARVSRQLSQSSPTKRAMRRIRERQKSRQSFGLGIDTGQDMLMPRHSSKQSRSHRRDKSSLGLSATFDRSSQASISTRGTSLLSTKPSDFPRPPTRSTGTLSRSIPTLSVIDPDQRKSIRLVGRSDSITDNRSVQEKRQSFIRNRASTSLQSPLFSHGSRAPSITTKQTGNDSIAASSSGSARRSRHVKSTLTSYSESSSLEPQRESRRLSAKVRSVFAPSYPRAITQSSLGADDEAAGDDRDSDSGFETVSESMSEEDWRTQMTLPRHQRPFVLPGEASPTPPPAPPTSRQPSSSGRRSAYSPQTGATRQKWKERAKGRSSSPLATAVAVSAADRSSLSAQGNASQIRRSRLSEPIDLVSKDSVNRPKTERPRLVHTSSGRPVSVESVKRLSSFRAEAGTETDTQAGSEMEGSGLVPTTVIGSREQQASILGPIATMKFGKHIQKRQLDIPEYASSFVDYKALKKLIKRLSATPVLPAQQATVVGEALPDAQAALQANRATFFFRLERELEKVNIFYLQKEAELKLRLRTLLDKKRALESRATPASKLSSSYVTLDEGFRMFGNDLDKLQQFVSVNQTAFSKILKKWDKTSKSRTKELYLSRAVDVQPCFNRDVISDLSDQATTGLLELQAWAEGEKITYTPAVDLEGRAPASGQDEEVETQVLHAINAGNGGLVREWASRMLGGEEAKERISRVFLNSISSANPDAQRVLYETDAIDFNYADEINERNCVHEAAVSNKVDVLRAALAKGANIRAPDVYGRTPLHYACMHGNAEMIQILVAAAPDTVDIKDLDNFTPLIHGIVHAQAASVQAMLQLGALVNPTGTNDHVPLDLACQYGTVAIVEQMLQYNPEILPDAEGLFPQHLVARFGGDKQILVMLKAYGVDMDQADKLYSWTPIFHAASEGHLECLQQLLEFRLKANAVDEKGLSAMYYAAWEGNLDCMQLLAQEGATSEVPIRDAPDVQIGLSQPPPLSTGTPAKSHIDAENIPDLSLPPPIIPLRRYGHNFLDTTKTFILLSFDDLSSDAIEFYGDSKYPAARLTISSKSSDLIPRNVPLPVQDDFKHISFQIENLSTFSIDFDIYPTFGSKVIARAAASSRVFTGTTSSSGIWHLELFDPRLRAIGRISFRYQVVTPFHGIPLEITHFATYWKATSQFENHASNLITGSSLSGDFMRLFVQCTRDGVPVLFNDWALPSSRNDLVSRMTYDELARAGLEAGRGKGVLQGMVGSGVDREDLASAQRQVARSYASLSDALAVLPADLNLDLHICYPTRTEESSLQLGPTQNINAVADAVLTVVFDHARLLREQKDSPLRNFVFSSYNAEVCTALNWKQPNYPTLLCNELGVAPTTHAQRRNPSMVSSCGRASTSIKEAVRIAQSNNFMGLICTSRLLELVPALVSSVKEAGLVLISDYSHDSMLPHPRLLDLPKAADGLLMDNAVLRFKEALEQ</sequence>
<dbReference type="Pfam" id="PF13637">
    <property type="entry name" value="Ank_4"/>
    <property type="match status" value="1"/>
</dbReference>
<evidence type="ECO:0000256" key="6">
    <source>
        <dbReference type="SAM" id="SignalP"/>
    </source>
</evidence>
<feature type="domain" description="SPX" evidence="7">
    <location>
        <begin position="1054"/>
        <end position="1218"/>
    </location>
</feature>
<dbReference type="Gene3D" id="3.20.20.190">
    <property type="entry name" value="Phosphatidylinositol (PI) phosphodiesterase"/>
    <property type="match status" value="1"/>
</dbReference>
<feature type="region of interest" description="Disordered" evidence="4">
    <location>
        <begin position="841"/>
        <end position="1000"/>
    </location>
</feature>
<keyword evidence="5" id="KW-0812">Transmembrane</keyword>
<feature type="region of interest" description="Disordered" evidence="4">
    <location>
        <begin position="746"/>
        <end position="828"/>
    </location>
</feature>
<evidence type="ECO:0000256" key="4">
    <source>
        <dbReference type="SAM" id="MobiDB-lite"/>
    </source>
</evidence>
<feature type="compositionally biased region" description="Low complexity" evidence="4">
    <location>
        <begin position="806"/>
        <end position="818"/>
    </location>
</feature>
<name>A0AAN7W0A9_9PEZI</name>
<accession>A0AAN7W0A9</accession>
<dbReference type="InterPro" id="IPR036770">
    <property type="entry name" value="Ankyrin_rpt-contain_sf"/>
</dbReference>
<feature type="region of interest" description="Disordered" evidence="4">
    <location>
        <begin position="1012"/>
        <end position="1031"/>
    </location>
</feature>
<evidence type="ECO:0000256" key="2">
    <source>
        <dbReference type="ARBA" id="ARBA00023043"/>
    </source>
</evidence>
<proteinExistence type="predicted"/>
<comment type="caution">
    <text evidence="9">The sequence shown here is derived from an EMBL/GenBank/DDBJ whole genome shotgun (WGS) entry which is preliminary data.</text>
</comment>
<feature type="region of interest" description="Disordered" evidence="4">
    <location>
        <begin position="528"/>
        <end position="555"/>
    </location>
</feature>
<dbReference type="Gene3D" id="2.60.40.10">
    <property type="entry name" value="Immunoglobulins"/>
    <property type="match status" value="4"/>
</dbReference>
<feature type="compositionally biased region" description="Basic residues" evidence="4">
    <location>
        <begin position="632"/>
        <end position="643"/>
    </location>
</feature>
<dbReference type="EMBL" id="JAVRQU010000011">
    <property type="protein sequence ID" value="KAK5697231.1"/>
    <property type="molecule type" value="Genomic_DNA"/>
</dbReference>
<keyword evidence="6" id="KW-0732">Signal</keyword>
<evidence type="ECO:0000256" key="3">
    <source>
        <dbReference type="PROSITE-ProRule" id="PRU00023"/>
    </source>
</evidence>
<feature type="compositionally biased region" description="Polar residues" evidence="4">
    <location>
        <begin position="711"/>
        <end position="723"/>
    </location>
</feature>
<dbReference type="GO" id="GO:0005509">
    <property type="term" value="F:calcium ion binding"/>
    <property type="evidence" value="ECO:0007669"/>
    <property type="project" value="InterPro"/>
</dbReference>
<dbReference type="InterPro" id="IPR004331">
    <property type="entry name" value="SPX_dom"/>
</dbReference>
<reference evidence="9" key="1">
    <citation type="submission" date="2023-08" db="EMBL/GenBank/DDBJ databases">
        <title>Black Yeasts Isolated from many extreme environments.</title>
        <authorList>
            <person name="Coleine C."/>
            <person name="Stajich J.E."/>
            <person name="Selbmann L."/>
        </authorList>
    </citation>
    <scope>NUCLEOTIDE SEQUENCE</scope>
    <source>
        <strain evidence="9">CCFEE 5810</strain>
    </source>
</reference>
<dbReference type="Pfam" id="PF03009">
    <property type="entry name" value="GDPD"/>
    <property type="match status" value="1"/>
</dbReference>
<dbReference type="InterPro" id="IPR013783">
    <property type="entry name" value="Ig-like_fold"/>
</dbReference>
<dbReference type="SUPFAM" id="SSF49313">
    <property type="entry name" value="Cadherin-like"/>
    <property type="match status" value="4"/>
</dbReference>
<feature type="chain" id="PRO_5042894720" evidence="6">
    <location>
        <begin position="24"/>
        <end position="2065"/>
    </location>
</feature>
<feature type="compositionally biased region" description="Pro residues" evidence="4">
    <location>
        <begin position="897"/>
        <end position="906"/>
    </location>
</feature>
<feature type="repeat" description="ANK" evidence="3">
    <location>
        <begin position="1376"/>
        <end position="1402"/>
    </location>
</feature>
<dbReference type="PANTHER" id="PTHR24198:SF165">
    <property type="entry name" value="ANKYRIN REPEAT-CONTAINING PROTEIN-RELATED"/>
    <property type="match status" value="1"/>
</dbReference>
<dbReference type="Pfam" id="PF12796">
    <property type="entry name" value="Ank_2"/>
    <property type="match status" value="1"/>
</dbReference>
<dbReference type="GO" id="GO:0016020">
    <property type="term" value="C:membrane"/>
    <property type="evidence" value="ECO:0007669"/>
    <property type="project" value="InterPro"/>
</dbReference>
<dbReference type="Gene3D" id="1.25.40.20">
    <property type="entry name" value="Ankyrin repeat-containing domain"/>
    <property type="match status" value="1"/>
</dbReference>
<organism evidence="9 10">
    <name type="scientific">Elasticomyces elasticus</name>
    <dbReference type="NCBI Taxonomy" id="574655"/>
    <lineage>
        <taxon>Eukaryota</taxon>
        <taxon>Fungi</taxon>
        <taxon>Dikarya</taxon>
        <taxon>Ascomycota</taxon>
        <taxon>Pezizomycotina</taxon>
        <taxon>Dothideomycetes</taxon>
        <taxon>Dothideomycetidae</taxon>
        <taxon>Mycosphaerellales</taxon>
        <taxon>Teratosphaeriaceae</taxon>
        <taxon>Elasticomyces</taxon>
    </lineage>
</organism>
<dbReference type="Pfam" id="PF05345">
    <property type="entry name" value="He_PIG"/>
    <property type="match status" value="3"/>
</dbReference>
<dbReference type="SMART" id="SM00248">
    <property type="entry name" value="ANK"/>
    <property type="match status" value="7"/>
</dbReference>
<dbReference type="PROSITE" id="PS51704">
    <property type="entry name" value="GP_PDE"/>
    <property type="match status" value="1"/>
</dbReference>
<feature type="compositionally biased region" description="Polar residues" evidence="4">
    <location>
        <begin position="778"/>
        <end position="788"/>
    </location>
</feature>
<gene>
    <name evidence="9" type="primary">PHO81</name>
    <name evidence="9" type="ORF">LTR97_007366</name>
</gene>
<evidence type="ECO:0000313" key="10">
    <source>
        <dbReference type="Proteomes" id="UP001310594"/>
    </source>
</evidence>
<dbReference type="Pfam" id="PF03105">
    <property type="entry name" value="SPX"/>
    <property type="match status" value="1"/>
</dbReference>
<keyword evidence="2 3" id="KW-0040">ANK repeat</keyword>
<dbReference type="SUPFAM" id="SSF48403">
    <property type="entry name" value="Ankyrin repeat"/>
    <property type="match status" value="1"/>
</dbReference>
<dbReference type="Pfam" id="PF25329">
    <property type="entry name" value="C2_GDE1"/>
    <property type="match status" value="1"/>
</dbReference>
<dbReference type="InterPro" id="IPR002110">
    <property type="entry name" value="Ankyrin_rpt"/>
</dbReference>
<dbReference type="InterPro" id="IPR017946">
    <property type="entry name" value="PLC-like_Pdiesterase_TIM-brl"/>
</dbReference>
<dbReference type="SMART" id="SM00736">
    <property type="entry name" value="CADG"/>
    <property type="match status" value="2"/>
</dbReference>
<evidence type="ECO:0000256" key="1">
    <source>
        <dbReference type="ARBA" id="ARBA00022737"/>
    </source>
</evidence>
<feature type="compositionally biased region" description="Polar residues" evidence="4">
    <location>
        <begin position="677"/>
        <end position="703"/>
    </location>
</feature>
<dbReference type="GO" id="GO:0006629">
    <property type="term" value="P:lipid metabolic process"/>
    <property type="evidence" value="ECO:0007669"/>
    <property type="project" value="InterPro"/>
</dbReference>
<dbReference type="InterPro" id="IPR030395">
    <property type="entry name" value="GP_PDE_dom"/>
</dbReference>
<evidence type="ECO:0000256" key="5">
    <source>
        <dbReference type="SAM" id="Phobius"/>
    </source>
</evidence>
<dbReference type="PANTHER" id="PTHR24198">
    <property type="entry name" value="ANKYRIN REPEAT AND PROTEIN KINASE DOMAIN-CONTAINING PROTEIN"/>
    <property type="match status" value="1"/>
</dbReference>
<evidence type="ECO:0000259" key="8">
    <source>
        <dbReference type="PROSITE" id="PS51704"/>
    </source>
</evidence>
<dbReference type="PROSITE" id="PS51382">
    <property type="entry name" value="SPX"/>
    <property type="match status" value="1"/>
</dbReference>
<dbReference type="Proteomes" id="UP001310594">
    <property type="component" value="Unassembled WGS sequence"/>
</dbReference>
<feature type="signal peptide" evidence="6">
    <location>
        <begin position="1"/>
        <end position="23"/>
    </location>
</feature>
<dbReference type="PROSITE" id="PS50088">
    <property type="entry name" value="ANK_REPEAT"/>
    <property type="match status" value="1"/>
</dbReference>
<evidence type="ECO:0000313" key="9">
    <source>
        <dbReference type="EMBL" id="KAK5697231.1"/>
    </source>
</evidence>
<feature type="compositionally biased region" description="Basic and acidic residues" evidence="4">
    <location>
        <begin position="968"/>
        <end position="990"/>
    </location>
</feature>
<dbReference type="InterPro" id="IPR006644">
    <property type="entry name" value="Cadg"/>
</dbReference>
<dbReference type="PROSITE" id="PS50297">
    <property type="entry name" value="ANK_REP_REGION"/>
    <property type="match status" value="1"/>
</dbReference>
<dbReference type="GO" id="GO:0008081">
    <property type="term" value="F:phosphoric diester hydrolase activity"/>
    <property type="evidence" value="ECO:0007669"/>
    <property type="project" value="InterPro"/>
</dbReference>
<protein>
    <submittedName>
        <fullName evidence="9">Phosphate system positive regulatory protein pho81</fullName>
    </submittedName>
</protein>
<dbReference type="InterPro" id="IPR015919">
    <property type="entry name" value="Cadherin-like_sf"/>
</dbReference>
<dbReference type="InterPro" id="IPR057506">
    <property type="entry name" value="C2_GPCPD1"/>
</dbReference>
<keyword evidence="1" id="KW-0677">Repeat</keyword>
<feature type="compositionally biased region" description="Low complexity" evidence="4">
    <location>
        <begin position="789"/>
        <end position="798"/>
    </location>
</feature>
<feature type="compositionally biased region" description="Basic and acidic residues" evidence="4">
    <location>
        <begin position="746"/>
        <end position="755"/>
    </location>
</feature>